<protein>
    <recommendedName>
        <fullName evidence="3">Prophage CP4-57 regulatory protein AlpA</fullName>
    </recommendedName>
</protein>
<name>A0A5S9PCG4_9GAMM</name>
<evidence type="ECO:0000313" key="1">
    <source>
        <dbReference type="EMBL" id="CAA0101562.1"/>
    </source>
</evidence>
<sequence length="75" mass="8643">MEATQVAMQETSPSNPIVFLNWEEVQKRIPMSYSAVQLQIKEGAFPKPVKRPGGRSVFWVESEITEYQEQLMANR</sequence>
<evidence type="ECO:0008006" key="3">
    <source>
        <dbReference type="Google" id="ProtNLM"/>
    </source>
</evidence>
<gene>
    <name evidence="1" type="ORF">DPBNPPHM_03921</name>
</gene>
<dbReference type="EMBL" id="CACSII010000009">
    <property type="protein sequence ID" value="CAA0101562.1"/>
    <property type="molecule type" value="Genomic_DNA"/>
</dbReference>
<evidence type="ECO:0000313" key="2">
    <source>
        <dbReference type="Proteomes" id="UP000434580"/>
    </source>
</evidence>
<dbReference type="Proteomes" id="UP000434580">
    <property type="component" value="Unassembled WGS sequence"/>
</dbReference>
<dbReference type="AlphaFoldDB" id="A0A5S9PCG4"/>
<organism evidence="1 2">
    <name type="scientific">BD1-7 clade bacterium</name>
    <dbReference type="NCBI Taxonomy" id="2029982"/>
    <lineage>
        <taxon>Bacteria</taxon>
        <taxon>Pseudomonadati</taxon>
        <taxon>Pseudomonadota</taxon>
        <taxon>Gammaproteobacteria</taxon>
        <taxon>Cellvibrionales</taxon>
        <taxon>Spongiibacteraceae</taxon>
        <taxon>BD1-7 clade</taxon>
    </lineage>
</organism>
<dbReference type="Pfam" id="PF05930">
    <property type="entry name" value="Phage_AlpA"/>
    <property type="match status" value="1"/>
</dbReference>
<dbReference type="InterPro" id="IPR010260">
    <property type="entry name" value="AlpA"/>
</dbReference>
<dbReference type="Gene3D" id="1.10.238.160">
    <property type="match status" value="1"/>
</dbReference>
<proteinExistence type="predicted"/>
<reference evidence="1 2" key="1">
    <citation type="submission" date="2019-11" db="EMBL/GenBank/DDBJ databases">
        <authorList>
            <person name="Holert J."/>
        </authorList>
    </citation>
    <scope>NUCLEOTIDE SEQUENCE [LARGE SCALE GENOMIC DNA]</scope>
    <source>
        <strain evidence="1">BC5_2</strain>
    </source>
</reference>
<accession>A0A5S9PCG4</accession>